<name>A0AAE8BI64_9CAUD</name>
<reference evidence="2" key="1">
    <citation type="submission" date="2021-06" db="EMBL/GenBank/DDBJ databases">
        <title>Complete genome sequence of Burkholderia cenocepacia phage Paku.</title>
        <authorList>
            <person name="Rezene S."/>
            <person name="Yao G."/>
            <person name="Burrowes B."/>
            <person name="Liu M."/>
            <person name="Gill J."/>
        </authorList>
    </citation>
    <scope>NUCLEOTIDE SEQUENCE</scope>
</reference>
<proteinExistence type="predicted"/>
<accession>A0AAE8BI64</accession>
<feature type="region of interest" description="Disordered" evidence="1">
    <location>
        <begin position="263"/>
        <end position="328"/>
    </location>
</feature>
<feature type="compositionally biased region" description="Polar residues" evidence="1">
    <location>
        <begin position="298"/>
        <end position="314"/>
    </location>
</feature>
<gene>
    <name evidence="2" type="ORF">CPT_Paku_026</name>
</gene>
<evidence type="ECO:0000313" key="2">
    <source>
        <dbReference type="EMBL" id="QYW02320.1"/>
    </source>
</evidence>
<organism evidence="2 3">
    <name type="scientific">Burkholderia phage Paku</name>
    <dbReference type="NCBI Taxonomy" id="2859650"/>
    <lineage>
        <taxon>Viruses</taxon>
        <taxon>Duplodnaviria</taxon>
        <taxon>Heunggongvirae</taxon>
        <taxon>Uroviricota</taxon>
        <taxon>Caudoviricetes</taxon>
        <taxon>Autographivirales</taxon>
        <taxon>Autonotataviridae</taxon>
        <taxon>Pakuvirus</taxon>
        <taxon>Pakuvirus paku</taxon>
    </lineage>
</organism>
<dbReference type="Proteomes" id="UP000827220">
    <property type="component" value="Segment"/>
</dbReference>
<sequence length="328" mass="35453">MTFDYAAAIAAAAETSTDMNQAQTGGGDYSPPAEGKAGLRFVAYIEIGKQEGTYQGKPKVSDKVFLVFECHGPKWPLSENGEPQRITVELNKSLNEKAGFYKMFKTMNYEGKARIFAQLLGQDFQGRIIHRKYKRRDGKEGVSAELYDKVNQVYTVEPPFVEDEEGNSKRRNVPPAVTPIKVFLWDSPSKGMWDSIFIDGEYPERKNDKGEVTAPARSKNKFQLAIKAAKNFKGSAIEALLDGVDDEALNSVGKTPEQAVAEKKAKSAAAQASSSAAAAEAQQASSTVSAPPAEPATSGASSNDASKLPGQNSDPADEDELANEDLPF</sequence>
<protein>
    <submittedName>
        <fullName evidence="2">Uncharacterized protein</fullName>
    </submittedName>
</protein>
<feature type="compositionally biased region" description="Acidic residues" evidence="1">
    <location>
        <begin position="315"/>
        <end position="328"/>
    </location>
</feature>
<keyword evidence="3" id="KW-1185">Reference proteome</keyword>
<feature type="compositionally biased region" description="Low complexity" evidence="1">
    <location>
        <begin position="267"/>
        <end position="290"/>
    </location>
</feature>
<evidence type="ECO:0000313" key="3">
    <source>
        <dbReference type="Proteomes" id="UP000827220"/>
    </source>
</evidence>
<dbReference type="EMBL" id="MZ326863">
    <property type="protein sequence ID" value="QYW02320.1"/>
    <property type="molecule type" value="Genomic_DNA"/>
</dbReference>
<evidence type="ECO:0000256" key="1">
    <source>
        <dbReference type="SAM" id="MobiDB-lite"/>
    </source>
</evidence>